<dbReference type="RefSeq" id="XP_065663306.1">
    <property type="nucleotide sequence ID" value="XM_065807234.1"/>
</dbReference>
<dbReference type="PANTHER" id="PTHR23337">
    <property type="entry name" value="ZINC FINGER CW-TYPE COILED-COIL DOMAIN PROTEIN 1"/>
    <property type="match status" value="1"/>
</dbReference>
<evidence type="ECO:0000256" key="6">
    <source>
        <dbReference type="ARBA" id="ARBA00023242"/>
    </source>
</evidence>
<reference evidence="11" key="1">
    <citation type="submission" date="2025-08" db="UniProtKB">
        <authorList>
            <consortium name="RefSeq"/>
        </authorList>
    </citation>
    <scope>IDENTIFICATION</scope>
</reference>
<sequence>MSSAYSSLSRAQLTYEYLHTNSTTHEFLFGALAELVDNSRDADATELYVYTVPNEKFRGGFIICFRDNGCGMDAVEVSQVIQFGRSSKREAGSAQVGQYGNGLKSGTMRIGKDMMLFTKKDKTMSCLFLSRTFHEIEDIHEVIVPMPSWNVDTKEPYIADGHSIERHEVEMSIIMKYSPFTSVDEIMKEFDKIPVKGTSVMIYNLKLMDNNMPELDIKKDEKDIIMADPHSGEVYDIDENILPEKLSFRAYLSIIYCEPKMKIFIQGEKVRTKKLVHTLYKPRTYIYTSNRFKKRSEIEAENAESAARIAEERAKELTTQAREANSKYNPATKDGRAAIQLAVSKADQAKFDAEVKKRIADAKRKSSKESKTLSFTFGFNIEKRRCDGIFIFNCNRLIKMYERVGLQTEGGMKGAGVVGVVDVPYLVLEPTHNKQDFADHKEYKHLLKSMADHLMQYWKDSKIENQGITKFWDDFGYTGQWRDDPSNDPKFKMKRLMSVPCLVQCNKCLKWRTLSFTRKMVNYEVPSNWCCSDNPDTIFSSCSKPEQKITITTGRLLKEIKSLDDKRAEDVRKLQEKLALKQSELMKNQKEENALSSNRSTSPKSKRKKSPSPILEELPKRGRRQRSPSPDITENVKSQKAPTSPPKKSKRAKSPSPKNLKKTNSISPATKRSQKLKSPSPPRIKSPSPPRKKTSPSRKKSSSPTRKKSPSPPNIKVKKTPAKPDNKRKSDSNVNTDVKNKKSDKINNENSEDESSHLSSTIYPINCKVEARMHNTWYVGSVVAYKKSGENTPLRVRVKFEKNPQDKFDKWFYETDEALRLYEPSINSEQTLNSETSKNVDEVTSPATNVGDVTSSAVGVSSLDSSESVKGELLEKVTYLLSRCLCYFRAPDFKIPKKDILSLTPQQLRDFPLSTFFDDYERNIKKQLQATRENLNSKVDEADKKLKEVYIEKSHVEKELKECKQQVTKITKTLKELRQGVNVMLRSILNEDEKLDANDVSDNVDIYLKTIVDQINDTNT</sequence>
<evidence type="ECO:0000256" key="7">
    <source>
        <dbReference type="SAM" id="Coils"/>
    </source>
</evidence>
<organism evidence="10 11">
    <name type="scientific">Hydra vulgaris</name>
    <name type="common">Hydra</name>
    <name type="synonym">Hydra attenuata</name>
    <dbReference type="NCBI Taxonomy" id="6087"/>
    <lineage>
        <taxon>Eukaryota</taxon>
        <taxon>Metazoa</taxon>
        <taxon>Cnidaria</taxon>
        <taxon>Hydrozoa</taxon>
        <taxon>Hydroidolina</taxon>
        <taxon>Anthoathecata</taxon>
        <taxon>Aplanulata</taxon>
        <taxon>Hydridae</taxon>
        <taxon>Hydra</taxon>
    </lineage>
</organism>
<evidence type="ECO:0000256" key="5">
    <source>
        <dbReference type="ARBA" id="ARBA00023054"/>
    </source>
</evidence>
<evidence type="ECO:0000256" key="3">
    <source>
        <dbReference type="ARBA" id="ARBA00022771"/>
    </source>
</evidence>
<feature type="coiled-coil region" evidence="7">
    <location>
        <begin position="293"/>
        <end position="327"/>
    </location>
</feature>
<dbReference type="InterPro" id="IPR036890">
    <property type="entry name" value="HATPase_C_sf"/>
</dbReference>
<dbReference type="CDD" id="cd16931">
    <property type="entry name" value="HATPase_MORC-like"/>
    <property type="match status" value="1"/>
</dbReference>
<gene>
    <name evidence="11" type="primary">LOC100206096</name>
</gene>
<feature type="compositionally biased region" description="Basic and acidic residues" evidence="8">
    <location>
        <begin position="722"/>
        <end position="731"/>
    </location>
</feature>
<feature type="compositionally biased region" description="Basic residues" evidence="8">
    <location>
        <begin position="690"/>
        <end position="709"/>
    </location>
</feature>
<dbReference type="PANTHER" id="PTHR23337:SF3">
    <property type="entry name" value="MORC FAMILY CW-TYPE ZINC FINGER 2"/>
    <property type="match status" value="1"/>
</dbReference>
<evidence type="ECO:0000313" key="11">
    <source>
        <dbReference type="RefSeq" id="XP_065663306.1"/>
    </source>
</evidence>
<dbReference type="Gene3D" id="3.30.565.10">
    <property type="entry name" value="Histidine kinase-like ATPase, C-terminal domain"/>
    <property type="match status" value="1"/>
</dbReference>
<dbReference type="Proteomes" id="UP001652625">
    <property type="component" value="Chromosome 10"/>
</dbReference>
<feature type="domain" description="CW-type" evidence="9">
    <location>
        <begin position="496"/>
        <end position="550"/>
    </location>
</feature>
<dbReference type="PROSITE" id="PS51050">
    <property type="entry name" value="ZF_CW"/>
    <property type="match status" value="1"/>
</dbReference>
<keyword evidence="3" id="KW-0863">Zinc-finger</keyword>
<evidence type="ECO:0000256" key="8">
    <source>
        <dbReference type="SAM" id="MobiDB-lite"/>
    </source>
</evidence>
<keyword evidence="6" id="KW-0539">Nucleus</keyword>
<evidence type="ECO:0000259" key="9">
    <source>
        <dbReference type="PROSITE" id="PS51050"/>
    </source>
</evidence>
<dbReference type="Pfam" id="PF07496">
    <property type="entry name" value="zf-CW"/>
    <property type="match status" value="1"/>
</dbReference>
<dbReference type="Gene3D" id="3.30.40.100">
    <property type="match status" value="1"/>
</dbReference>
<evidence type="ECO:0000256" key="2">
    <source>
        <dbReference type="ARBA" id="ARBA00022723"/>
    </source>
</evidence>
<evidence type="ECO:0000256" key="4">
    <source>
        <dbReference type="ARBA" id="ARBA00022833"/>
    </source>
</evidence>
<dbReference type="Pfam" id="PF13589">
    <property type="entry name" value="HATPase_c_3"/>
    <property type="match status" value="1"/>
</dbReference>
<keyword evidence="5 7" id="KW-0175">Coiled coil</keyword>
<feature type="compositionally biased region" description="Polar residues" evidence="8">
    <location>
        <begin position="627"/>
        <end position="636"/>
    </location>
</feature>
<dbReference type="Pfam" id="PF23327">
    <property type="entry name" value="Chromo_MORC2_6th"/>
    <property type="match status" value="1"/>
</dbReference>
<feature type="compositionally biased region" description="Polar residues" evidence="8">
    <location>
        <begin position="662"/>
        <end position="671"/>
    </location>
</feature>
<dbReference type="Pfam" id="PF17942">
    <property type="entry name" value="Morc6_S5"/>
    <property type="match status" value="1"/>
</dbReference>
<feature type="compositionally biased region" description="Pro residues" evidence="8">
    <location>
        <begin position="679"/>
        <end position="689"/>
    </location>
</feature>
<dbReference type="InterPro" id="IPR041006">
    <property type="entry name" value="Morc_S5"/>
</dbReference>
<accession>A0ABM4CNA4</accession>
<proteinExistence type="predicted"/>
<dbReference type="SUPFAM" id="SSF55874">
    <property type="entry name" value="ATPase domain of HSP90 chaperone/DNA topoisomerase II/histidine kinase"/>
    <property type="match status" value="1"/>
</dbReference>
<feature type="compositionally biased region" description="Basic and acidic residues" evidence="8">
    <location>
        <begin position="738"/>
        <end position="747"/>
    </location>
</feature>
<comment type="subcellular location">
    <subcellularLocation>
        <location evidence="1">Nucleus</location>
    </subcellularLocation>
</comment>
<keyword evidence="10" id="KW-1185">Reference proteome</keyword>
<evidence type="ECO:0000256" key="1">
    <source>
        <dbReference type="ARBA" id="ARBA00004123"/>
    </source>
</evidence>
<dbReference type="InterPro" id="IPR056360">
    <property type="entry name" value="Chromo_MORC2_6th"/>
</dbReference>
<feature type="region of interest" description="Disordered" evidence="8">
    <location>
        <begin position="582"/>
        <end position="759"/>
    </location>
</feature>
<keyword evidence="4" id="KW-0862">Zinc</keyword>
<name>A0ABM4CNA4_HYDVU</name>
<protein>
    <submittedName>
        <fullName evidence="11">ATPase MORC2 isoform X3</fullName>
    </submittedName>
</protein>
<dbReference type="InterPro" id="IPR011124">
    <property type="entry name" value="Znf_CW"/>
</dbReference>
<dbReference type="GeneID" id="100206096"/>
<evidence type="ECO:0000313" key="10">
    <source>
        <dbReference type="Proteomes" id="UP001652625"/>
    </source>
</evidence>
<feature type="coiled-coil region" evidence="7">
    <location>
        <begin position="925"/>
        <end position="980"/>
    </location>
</feature>
<keyword evidence="2" id="KW-0479">Metal-binding</keyword>